<name>A0A150LIT1_9BACL</name>
<dbReference type="PATRIC" id="fig|81408.3.peg.4344"/>
<dbReference type="InterPro" id="IPR027619">
    <property type="entry name" value="C-S_lyase_PatB-like"/>
</dbReference>
<comment type="caution">
    <text evidence="7">The sequence shown here is derived from an EMBL/GenBank/DDBJ whole genome shotgun (WGS) entry which is preliminary data.</text>
</comment>
<protein>
    <recommendedName>
        <fullName evidence="2">cysteine-S-conjugate beta-lyase</fullName>
        <ecNumber evidence="2">4.4.1.13</ecNumber>
    </recommendedName>
</protein>
<feature type="domain" description="Aminotransferase class I/classII large" evidence="6">
    <location>
        <begin position="37"/>
        <end position="381"/>
    </location>
</feature>
<reference evidence="7 8" key="1">
    <citation type="submission" date="2016-01" db="EMBL/GenBank/DDBJ databases">
        <title>Draft Genome Sequences of Seven Thermophilic Sporeformers Isolated from Foods.</title>
        <authorList>
            <person name="Berendsen E.M."/>
            <person name="Wells-Bennik M.H."/>
            <person name="Krawcyk A.O."/>
            <person name="De Jong A."/>
            <person name="Holsappel S."/>
            <person name="Eijlander R.T."/>
            <person name="Kuipers O.P."/>
        </authorList>
    </citation>
    <scope>NUCLEOTIDE SEQUENCE [LARGE SCALE GENOMIC DNA]</scope>
    <source>
        <strain evidence="7 8">B4119</strain>
    </source>
</reference>
<dbReference type="RefSeq" id="WP_061579715.1">
    <property type="nucleotide sequence ID" value="NZ_LQYS01000063.1"/>
</dbReference>
<evidence type="ECO:0000313" key="8">
    <source>
        <dbReference type="Proteomes" id="UP000075455"/>
    </source>
</evidence>
<dbReference type="InterPro" id="IPR015422">
    <property type="entry name" value="PyrdxlP-dep_Trfase_small"/>
</dbReference>
<dbReference type="PANTHER" id="PTHR43525:SF1">
    <property type="entry name" value="PROTEIN MALY"/>
    <property type="match status" value="1"/>
</dbReference>
<dbReference type="InterPro" id="IPR015424">
    <property type="entry name" value="PyrdxlP-dep_Trfase"/>
</dbReference>
<organism evidence="7 8">
    <name type="scientific">Saccharococcus caldoxylosilyticus</name>
    <dbReference type="NCBI Taxonomy" id="81408"/>
    <lineage>
        <taxon>Bacteria</taxon>
        <taxon>Bacillati</taxon>
        <taxon>Bacillota</taxon>
        <taxon>Bacilli</taxon>
        <taxon>Bacillales</taxon>
        <taxon>Anoxybacillaceae</taxon>
        <taxon>Saccharococcus</taxon>
    </lineage>
</organism>
<dbReference type="EC" id="4.4.1.13" evidence="2"/>
<proteinExistence type="inferred from homology"/>
<dbReference type="PANTHER" id="PTHR43525">
    <property type="entry name" value="PROTEIN MALY"/>
    <property type="match status" value="1"/>
</dbReference>
<dbReference type="Proteomes" id="UP000075455">
    <property type="component" value="Unassembled WGS sequence"/>
</dbReference>
<gene>
    <name evidence="7" type="ORF">B4119_3324</name>
</gene>
<evidence type="ECO:0000313" key="7">
    <source>
        <dbReference type="EMBL" id="KYD12144.1"/>
    </source>
</evidence>
<keyword evidence="3" id="KW-0663">Pyridoxal phosphate</keyword>
<dbReference type="AlphaFoldDB" id="A0A150LIT1"/>
<evidence type="ECO:0000256" key="3">
    <source>
        <dbReference type="ARBA" id="ARBA00022898"/>
    </source>
</evidence>
<keyword evidence="4" id="KW-0456">Lyase</keyword>
<comment type="similarity">
    <text evidence="5">Belongs to the class-II pyridoxal-phosphate-dependent aminotransferase family. MalY/PatB cystathionine beta-lyase subfamily.</text>
</comment>
<accession>A0A150LIT1</accession>
<evidence type="ECO:0000259" key="6">
    <source>
        <dbReference type="Pfam" id="PF00155"/>
    </source>
</evidence>
<dbReference type="InterPro" id="IPR004839">
    <property type="entry name" value="Aminotransferase_I/II_large"/>
</dbReference>
<dbReference type="CDD" id="cd00609">
    <property type="entry name" value="AAT_like"/>
    <property type="match status" value="1"/>
</dbReference>
<dbReference type="GO" id="GO:0047804">
    <property type="term" value="F:cysteine-S-conjugate beta-lyase activity"/>
    <property type="evidence" value="ECO:0007669"/>
    <property type="project" value="UniProtKB-EC"/>
</dbReference>
<evidence type="ECO:0000256" key="1">
    <source>
        <dbReference type="ARBA" id="ARBA00001933"/>
    </source>
</evidence>
<evidence type="ECO:0000256" key="5">
    <source>
        <dbReference type="ARBA" id="ARBA00037974"/>
    </source>
</evidence>
<evidence type="ECO:0000256" key="2">
    <source>
        <dbReference type="ARBA" id="ARBA00012224"/>
    </source>
</evidence>
<evidence type="ECO:0000256" key="4">
    <source>
        <dbReference type="ARBA" id="ARBA00023239"/>
    </source>
</evidence>
<dbReference type="GO" id="GO:0030170">
    <property type="term" value="F:pyridoxal phosphate binding"/>
    <property type="evidence" value="ECO:0007669"/>
    <property type="project" value="InterPro"/>
</dbReference>
<dbReference type="SUPFAM" id="SSF53383">
    <property type="entry name" value="PLP-dependent transferases"/>
    <property type="match status" value="1"/>
</dbReference>
<dbReference type="eggNOG" id="COG1168">
    <property type="taxonomic scope" value="Bacteria"/>
</dbReference>
<dbReference type="Gene3D" id="3.40.640.10">
    <property type="entry name" value="Type I PLP-dependent aspartate aminotransferase-like (Major domain)"/>
    <property type="match status" value="1"/>
</dbReference>
<dbReference type="EMBL" id="LQYS01000063">
    <property type="protein sequence ID" value="KYD12144.1"/>
    <property type="molecule type" value="Genomic_DNA"/>
</dbReference>
<dbReference type="InterPro" id="IPR015421">
    <property type="entry name" value="PyrdxlP-dep_Trfase_major"/>
</dbReference>
<dbReference type="STRING" id="81408.B4119_3324"/>
<sequence>MYRFDDVINRRHTLSVKWDDTERVFGVKDALPMWVADMDFPAPPAVIEALHKRVKHGIFGYTVIPDSLKEAVQHWLQTRHQWDIDRSWLVFSTGVVPALATAIEAFSEEGDRVVVFTPVYPPLFQLVRQHRRMLVTSPLQLKETRYEIDWGDFTEKIQGAKLLLLCSPHNPGGRVWTKEELEKIGELCMEHDVIVISDEIHADLTFPPNKHVPFASIRPEFAEKSITCMAPTKTFNLAGLQAAAAIIANESLRRQFRKVQQRQGFFTLNTFAVVGTEAAYRHGGEWLDALLAYLQENIDCVSSYIQTHLPALRIIRPEATYLVWIDCRHLGLTEQQLKQLLLEKGKIAVEFGSKFGEEGKGFIRMNVACPRQTLKEALHRLSIAFAIRLFMMLEITT</sequence>
<dbReference type="InterPro" id="IPR051798">
    <property type="entry name" value="Class-II_PLP-Dep_Aminotrans"/>
</dbReference>
<dbReference type="NCBIfam" id="TIGR04350">
    <property type="entry name" value="C_S_lyase_PatB"/>
    <property type="match status" value="1"/>
</dbReference>
<dbReference type="Gene3D" id="3.90.1150.10">
    <property type="entry name" value="Aspartate Aminotransferase, domain 1"/>
    <property type="match status" value="1"/>
</dbReference>
<comment type="cofactor">
    <cofactor evidence="1">
        <name>pyridoxal 5'-phosphate</name>
        <dbReference type="ChEBI" id="CHEBI:597326"/>
    </cofactor>
</comment>
<dbReference type="Pfam" id="PF00155">
    <property type="entry name" value="Aminotran_1_2"/>
    <property type="match status" value="1"/>
</dbReference>